<evidence type="ECO:0000313" key="3">
    <source>
        <dbReference type="Proteomes" id="UP001362999"/>
    </source>
</evidence>
<feature type="region of interest" description="Disordered" evidence="1">
    <location>
        <begin position="177"/>
        <end position="201"/>
    </location>
</feature>
<protein>
    <submittedName>
        <fullName evidence="2">Uncharacterized protein</fullName>
    </submittedName>
</protein>
<feature type="compositionally biased region" description="Basic and acidic residues" evidence="1">
    <location>
        <begin position="401"/>
        <end position="420"/>
    </location>
</feature>
<evidence type="ECO:0000313" key="2">
    <source>
        <dbReference type="EMBL" id="KAK7020032.1"/>
    </source>
</evidence>
<feature type="region of interest" description="Disordered" evidence="1">
    <location>
        <begin position="459"/>
        <end position="488"/>
    </location>
</feature>
<dbReference type="AlphaFoldDB" id="A0AAW0B346"/>
<name>A0AAW0B346_9AGAR</name>
<feature type="region of interest" description="Disordered" evidence="1">
    <location>
        <begin position="323"/>
        <end position="350"/>
    </location>
</feature>
<feature type="region of interest" description="Disordered" evidence="1">
    <location>
        <begin position="392"/>
        <end position="432"/>
    </location>
</feature>
<comment type="caution">
    <text evidence="2">The sequence shown here is derived from an EMBL/GenBank/DDBJ whole genome shotgun (WGS) entry which is preliminary data.</text>
</comment>
<dbReference type="Proteomes" id="UP001362999">
    <property type="component" value="Unassembled WGS sequence"/>
</dbReference>
<reference evidence="2 3" key="1">
    <citation type="journal article" date="2024" name="J Genomics">
        <title>Draft genome sequencing and assembly of Favolaschia claudopus CIRM-BRFM 2984 isolated from oak limbs.</title>
        <authorList>
            <person name="Navarro D."/>
            <person name="Drula E."/>
            <person name="Chaduli D."/>
            <person name="Cazenave R."/>
            <person name="Ahrendt S."/>
            <person name="Wang J."/>
            <person name="Lipzen A."/>
            <person name="Daum C."/>
            <person name="Barry K."/>
            <person name="Grigoriev I.V."/>
            <person name="Favel A."/>
            <person name="Rosso M.N."/>
            <person name="Martin F."/>
        </authorList>
    </citation>
    <scope>NUCLEOTIDE SEQUENCE [LARGE SCALE GENOMIC DNA]</scope>
    <source>
        <strain evidence="2 3">CIRM-BRFM 2984</strain>
    </source>
</reference>
<evidence type="ECO:0000256" key="1">
    <source>
        <dbReference type="SAM" id="MobiDB-lite"/>
    </source>
</evidence>
<gene>
    <name evidence="2" type="ORF">R3P38DRAFT_3552227</name>
</gene>
<accession>A0AAW0B346</accession>
<keyword evidence="3" id="KW-1185">Reference proteome</keyword>
<dbReference type="EMBL" id="JAWWNJ010000042">
    <property type="protein sequence ID" value="KAK7020032.1"/>
    <property type="molecule type" value="Genomic_DNA"/>
</dbReference>
<sequence length="620" mass="67054">MVNPYLDWIWSKYSISPHPEQGMLSLHETCSALIKYTLIPSDIVLSGGGYVLRHDLATTLPHVISAMDSLLDLSARHLGLVNILAIGHAELDILSGTGVRHILATQSQVVASWVSILDRICAAKHQLKALCSGDTTHSSLHDWASRVGSIASSLPLELRTKLPSDLVGRFGIEAEERSPPVAPESKIHSPPASTAMSSSSTISPRIPSNLLSAPSLFTLVPDGKIYAADTSLDPIWIFDLGRGRCSLNAEFLYFVTDTVQQMQAVLTQIHSPWYSKSPCFQIDPNTQLEQTLRESQDIDLLNRAWAMLVDRMCQASGTFKTYQQHENKTATPAPLRTSKVLPKSKADEDLKKEGETLAEFTMNQKDSLLTDELLSPTLAEVYCEGKGFARRQEETAADAGPRTHRESQGEDERLSERETSSAKPASTMEGSLLTKERVASACSDCSRIIADESPFANARDISVPDENSGRATMNEDRDGCAKSGRTTESAAAARIGSVAYGSPSSSPPASAHAVATIVNDGGLEGTKSASSPRTQRGKVEQRSAALLDSYQPDARLTRYQLLAHSTNLPLTPASLPSTPVAFALIKPVFDSGNGENKLEIVLEEIRENGDAYGAKPHRGV</sequence>
<proteinExistence type="predicted"/>
<feature type="compositionally biased region" description="Low complexity" evidence="1">
    <location>
        <begin position="189"/>
        <end position="201"/>
    </location>
</feature>
<organism evidence="2 3">
    <name type="scientific">Favolaschia claudopus</name>
    <dbReference type="NCBI Taxonomy" id="2862362"/>
    <lineage>
        <taxon>Eukaryota</taxon>
        <taxon>Fungi</taxon>
        <taxon>Dikarya</taxon>
        <taxon>Basidiomycota</taxon>
        <taxon>Agaricomycotina</taxon>
        <taxon>Agaricomycetes</taxon>
        <taxon>Agaricomycetidae</taxon>
        <taxon>Agaricales</taxon>
        <taxon>Marasmiineae</taxon>
        <taxon>Mycenaceae</taxon>
        <taxon>Favolaschia</taxon>
    </lineage>
</organism>